<gene>
    <name evidence="1" type="ORF">KSZ_05410</name>
</gene>
<organism evidence="1 2">
    <name type="scientific">Dictyobacter formicarum</name>
    <dbReference type="NCBI Taxonomy" id="2778368"/>
    <lineage>
        <taxon>Bacteria</taxon>
        <taxon>Bacillati</taxon>
        <taxon>Chloroflexota</taxon>
        <taxon>Ktedonobacteria</taxon>
        <taxon>Ktedonobacterales</taxon>
        <taxon>Dictyobacteraceae</taxon>
        <taxon>Dictyobacter</taxon>
    </lineage>
</organism>
<accession>A0ABQ3V8T7</accession>
<name>A0ABQ3V8T7_9CHLR</name>
<protein>
    <submittedName>
        <fullName evidence="1">Uncharacterized protein</fullName>
    </submittedName>
</protein>
<sequence>MTKDGHLEVDVPAAMVSPQQVQDAGGRIQLKIVQVDAGSGGSLSGRLMLGTYQFSLFDAKGNALTTLVLAQPLTLHYRVSPQQGSSLWKSQTIVAVWNTTATSSPTQAPSTQAPEAECSLFAQFLPV</sequence>
<reference evidence="1 2" key="1">
    <citation type="journal article" date="2021" name="Int. J. Syst. Evol. Microbiol.">
        <title>Reticulibacter mediterranei gen. nov., sp. nov., within the new family Reticulibacteraceae fam. nov., and Ktedonospora formicarum gen. nov., sp. nov., Ktedonobacter robiniae sp. nov., Dictyobacter formicarum sp. nov. and Dictyobacter arantiisoli sp. nov., belonging to the class Ktedonobacteria.</title>
        <authorList>
            <person name="Yabe S."/>
            <person name="Zheng Y."/>
            <person name="Wang C.M."/>
            <person name="Sakai Y."/>
            <person name="Abe K."/>
            <person name="Yokota A."/>
            <person name="Donadio S."/>
            <person name="Cavaletti L."/>
            <person name="Monciardini P."/>
        </authorList>
    </citation>
    <scope>NUCLEOTIDE SEQUENCE [LARGE SCALE GENOMIC DNA]</scope>
    <source>
        <strain evidence="1 2">SOSP1-9</strain>
    </source>
</reference>
<evidence type="ECO:0000313" key="1">
    <source>
        <dbReference type="EMBL" id="GHO82535.1"/>
    </source>
</evidence>
<dbReference type="EMBL" id="BNJJ01000002">
    <property type="protein sequence ID" value="GHO82535.1"/>
    <property type="molecule type" value="Genomic_DNA"/>
</dbReference>
<dbReference type="RefSeq" id="WP_201360212.1">
    <property type="nucleotide sequence ID" value="NZ_BNJJ01000002.1"/>
</dbReference>
<comment type="caution">
    <text evidence="1">The sequence shown here is derived from an EMBL/GenBank/DDBJ whole genome shotgun (WGS) entry which is preliminary data.</text>
</comment>
<dbReference type="Proteomes" id="UP000635565">
    <property type="component" value="Unassembled WGS sequence"/>
</dbReference>
<proteinExistence type="predicted"/>
<keyword evidence="2" id="KW-1185">Reference proteome</keyword>
<evidence type="ECO:0000313" key="2">
    <source>
        <dbReference type="Proteomes" id="UP000635565"/>
    </source>
</evidence>